<dbReference type="PANTHER" id="PTHR43026">
    <property type="entry name" value="2-HYDROXYACID DEHYDROGENASE HOMOLOG 1-RELATED"/>
    <property type="match status" value="1"/>
</dbReference>
<dbReference type="AlphaFoldDB" id="K0K1M6"/>
<proteinExistence type="inferred from homology"/>
<dbReference type="KEGG" id="sesp:BN6_49770"/>
<evidence type="ECO:0000313" key="9">
    <source>
        <dbReference type="Proteomes" id="UP000006281"/>
    </source>
</evidence>
<evidence type="ECO:0000256" key="2">
    <source>
        <dbReference type="ARBA" id="ARBA00023002"/>
    </source>
</evidence>
<protein>
    <submittedName>
        <fullName evidence="8">D-specific alpha-keto acid dehydrogenase</fullName>
        <ecNumber evidence="8">1.1.1.-</ecNumber>
    </submittedName>
</protein>
<evidence type="ECO:0000256" key="3">
    <source>
        <dbReference type="ARBA" id="ARBA00023027"/>
    </source>
</evidence>
<feature type="region of interest" description="Disordered" evidence="5">
    <location>
        <begin position="1"/>
        <end position="22"/>
    </location>
</feature>
<name>K0K1M6_SACES</name>
<dbReference type="GO" id="GO:0051287">
    <property type="term" value="F:NAD binding"/>
    <property type="evidence" value="ECO:0007669"/>
    <property type="project" value="InterPro"/>
</dbReference>
<reference evidence="8 9" key="1">
    <citation type="journal article" date="2012" name="BMC Genomics">
        <title>Complete genome sequence of Saccharothrix espanaensis DSM 44229T and comparison to the other completely sequenced Pseudonocardiaceae.</title>
        <authorList>
            <person name="Strobel T."/>
            <person name="Al-Dilaimi A."/>
            <person name="Blom J."/>
            <person name="Gessner A."/>
            <person name="Kalinowski J."/>
            <person name="Luzhetska M."/>
            <person name="Puhler A."/>
            <person name="Szczepanowski R."/>
            <person name="Bechthold A."/>
            <person name="Ruckert C."/>
        </authorList>
    </citation>
    <scope>NUCLEOTIDE SEQUENCE [LARGE SCALE GENOMIC DNA]</scope>
    <source>
        <strain evidence="9">ATCC 51144 / DSM 44229 / JCM 9112 / NBRC 15066 / NRRL 15764</strain>
    </source>
</reference>
<evidence type="ECO:0000259" key="6">
    <source>
        <dbReference type="Pfam" id="PF00389"/>
    </source>
</evidence>
<dbReference type="SUPFAM" id="SSF52283">
    <property type="entry name" value="Formate/glycerate dehydrogenase catalytic domain-like"/>
    <property type="match status" value="1"/>
</dbReference>
<dbReference type="EMBL" id="HE804045">
    <property type="protein sequence ID" value="CCH32246.1"/>
    <property type="molecule type" value="Genomic_DNA"/>
</dbReference>
<dbReference type="EC" id="1.1.1.-" evidence="8"/>
<dbReference type="Pfam" id="PF02826">
    <property type="entry name" value="2-Hacid_dh_C"/>
    <property type="match status" value="1"/>
</dbReference>
<dbReference type="PATRIC" id="fig|1179773.3.peg.4994"/>
<keyword evidence="2 4" id="KW-0560">Oxidoreductase</keyword>
<dbReference type="Gene3D" id="3.40.50.720">
    <property type="entry name" value="NAD(P)-binding Rossmann-like Domain"/>
    <property type="match status" value="2"/>
</dbReference>
<dbReference type="PROSITE" id="PS00065">
    <property type="entry name" value="D_2_HYDROXYACID_DH_1"/>
    <property type="match status" value="1"/>
</dbReference>
<evidence type="ECO:0000256" key="5">
    <source>
        <dbReference type="SAM" id="MobiDB-lite"/>
    </source>
</evidence>
<evidence type="ECO:0000313" key="8">
    <source>
        <dbReference type="EMBL" id="CCH32246.1"/>
    </source>
</evidence>
<organism evidence="8 9">
    <name type="scientific">Saccharothrix espanaensis (strain ATCC 51144 / DSM 44229 / JCM 9112 / NBRC 15066 / NRRL 15764)</name>
    <dbReference type="NCBI Taxonomy" id="1179773"/>
    <lineage>
        <taxon>Bacteria</taxon>
        <taxon>Bacillati</taxon>
        <taxon>Actinomycetota</taxon>
        <taxon>Actinomycetes</taxon>
        <taxon>Pseudonocardiales</taxon>
        <taxon>Pseudonocardiaceae</taxon>
        <taxon>Saccharothrix</taxon>
    </lineage>
</organism>
<dbReference type="PROSITE" id="PS00670">
    <property type="entry name" value="D_2_HYDROXYACID_DH_2"/>
    <property type="match status" value="1"/>
</dbReference>
<comment type="similarity">
    <text evidence="1 4">Belongs to the D-isomer specific 2-hydroxyacid dehydrogenase family.</text>
</comment>
<dbReference type="PROSITE" id="PS00671">
    <property type="entry name" value="D_2_HYDROXYACID_DH_3"/>
    <property type="match status" value="1"/>
</dbReference>
<keyword evidence="9" id="KW-1185">Reference proteome</keyword>
<evidence type="ECO:0000259" key="7">
    <source>
        <dbReference type="Pfam" id="PF02826"/>
    </source>
</evidence>
<dbReference type="InterPro" id="IPR029753">
    <property type="entry name" value="D-isomer_DH_CS"/>
</dbReference>
<accession>K0K1M6</accession>
<dbReference type="Pfam" id="PF00389">
    <property type="entry name" value="2-Hacid_dh"/>
    <property type="match status" value="1"/>
</dbReference>
<evidence type="ECO:0000256" key="1">
    <source>
        <dbReference type="ARBA" id="ARBA00005854"/>
    </source>
</evidence>
<dbReference type="CDD" id="cd12185">
    <property type="entry name" value="HGDH_LDH_like"/>
    <property type="match status" value="1"/>
</dbReference>
<feature type="compositionally biased region" description="Polar residues" evidence="5">
    <location>
        <begin position="1"/>
        <end position="10"/>
    </location>
</feature>
<dbReference type="InterPro" id="IPR029752">
    <property type="entry name" value="D-isomer_DH_CS1"/>
</dbReference>
<feature type="domain" description="D-isomer specific 2-hydroxyacid dehydrogenase NAD-binding" evidence="7">
    <location>
        <begin position="140"/>
        <end position="321"/>
    </location>
</feature>
<sequence>MTGGMSNSEPARTAARRSRSPMVRRPSVAPVLGVTIYGCDADEAVAFRETASRFGVALTITEAAVSETNVELASGNRCVSVGHKVRIENAALLALSRAGVRYVSTRSIGYNHIDVEYAESLGLVVENVSYSPDSVADFTLMLMLMVVRNAKSLLRSTDAHDYRLGDVRGRELRDLTVGVIGTGRIGTAVVARLRGFGCRVLAYDKRPGIGVDHVSLDELLRSSDIVTLHAPLNAETHHLVNGPRIAQLKDGAFIVNTGRGPLLDTDALLAALETGRLGGAALDVLEGEEGIFYADCRNRDVSEALVRLQRLPNVLISPHTAYYTDHALRDTVQNSLINCLNFDSERRHWV</sequence>
<dbReference type="InterPro" id="IPR006139">
    <property type="entry name" value="D-isomer_2_OHA_DH_cat_dom"/>
</dbReference>
<dbReference type="HOGENOM" id="CLU_019796_1_1_11"/>
<dbReference type="GO" id="GO:0008720">
    <property type="term" value="F:D-lactate dehydrogenase (NAD+) activity"/>
    <property type="evidence" value="ECO:0007669"/>
    <property type="project" value="TreeGrafter"/>
</dbReference>
<dbReference type="PANTHER" id="PTHR43026:SF1">
    <property type="entry name" value="2-HYDROXYACID DEHYDROGENASE HOMOLOG 1-RELATED"/>
    <property type="match status" value="1"/>
</dbReference>
<feature type="domain" description="D-isomer specific 2-hydroxyacid dehydrogenase catalytic" evidence="6">
    <location>
        <begin position="57"/>
        <end position="342"/>
    </location>
</feature>
<dbReference type="STRING" id="1179773.BN6_49770"/>
<gene>
    <name evidence="8" type="primary">vanH</name>
    <name evidence="8" type="ordered locus">BN6_49770</name>
</gene>
<dbReference type="InterPro" id="IPR036291">
    <property type="entry name" value="NAD(P)-bd_dom_sf"/>
</dbReference>
<dbReference type="SUPFAM" id="SSF51735">
    <property type="entry name" value="NAD(P)-binding Rossmann-fold domains"/>
    <property type="match status" value="1"/>
</dbReference>
<dbReference type="InterPro" id="IPR006140">
    <property type="entry name" value="D-isomer_DH_NAD-bd"/>
</dbReference>
<keyword evidence="3" id="KW-0520">NAD</keyword>
<evidence type="ECO:0000256" key="4">
    <source>
        <dbReference type="RuleBase" id="RU003719"/>
    </source>
</evidence>
<dbReference type="eggNOG" id="COG1052">
    <property type="taxonomic scope" value="Bacteria"/>
</dbReference>
<dbReference type="InterPro" id="IPR058205">
    <property type="entry name" value="D-LDH-like"/>
</dbReference>
<dbReference type="Proteomes" id="UP000006281">
    <property type="component" value="Chromosome"/>
</dbReference>